<feature type="region of interest" description="Disordered" evidence="1">
    <location>
        <begin position="15"/>
        <end position="72"/>
    </location>
</feature>
<name>D2PYA3_KRIFD</name>
<organism evidence="2 3">
    <name type="scientific">Kribbella flavida (strain DSM 17836 / JCM 10339 / NBRC 14399)</name>
    <dbReference type="NCBI Taxonomy" id="479435"/>
    <lineage>
        <taxon>Bacteria</taxon>
        <taxon>Bacillati</taxon>
        <taxon>Actinomycetota</taxon>
        <taxon>Actinomycetes</taxon>
        <taxon>Propionibacteriales</taxon>
        <taxon>Kribbellaceae</taxon>
        <taxon>Kribbella</taxon>
    </lineage>
</organism>
<keyword evidence="3" id="KW-1185">Reference proteome</keyword>
<proteinExistence type="predicted"/>
<dbReference type="KEGG" id="kfl:Kfla_6474"/>
<evidence type="ECO:0000256" key="1">
    <source>
        <dbReference type="SAM" id="MobiDB-lite"/>
    </source>
</evidence>
<reference evidence="2 3" key="2">
    <citation type="journal article" date="2010" name="Stand. Genomic Sci.">
        <title>Complete genome sequence of Kribbella flavida type strain (IFO 14399).</title>
        <authorList>
            <person name="Pukall R."/>
            <person name="Lapidus A."/>
            <person name="Glavina Del Rio T."/>
            <person name="Copeland A."/>
            <person name="Tice H."/>
            <person name="Cheng J.-F."/>
            <person name="Lucas S."/>
            <person name="Chen F."/>
            <person name="Nolan M."/>
            <person name="LaButti K."/>
            <person name="Pati A."/>
            <person name="Ivanova N."/>
            <person name="Mavrommatis K."/>
            <person name="Mikhailova N."/>
            <person name="Pitluck S."/>
            <person name="Bruce D."/>
            <person name="Goodwin L."/>
            <person name="Land M."/>
            <person name="Hauser L."/>
            <person name="Chang Y.-J."/>
            <person name="Jeffries C.D."/>
            <person name="Chen A."/>
            <person name="Palaniappan K."/>
            <person name="Chain P."/>
            <person name="Rohde M."/>
            <person name="Goeker M."/>
            <person name="Bristow J."/>
            <person name="Eisen J.A."/>
            <person name="Markowitz V."/>
            <person name="Hugenholtz P."/>
            <person name="Kyrpides N.C."/>
            <person name="Klenk H.-P."/>
            <person name="Brettin T."/>
        </authorList>
    </citation>
    <scope>NUCLEOTIDE SEQUENCE [LARGE SCALE GENOMIC DNA]</scope>
    <source>
        <strain evidence="3">DSM 17836 / JCM 10339 / NBRC 14399</strain>
    </source>
</reference>
<evidence type="ECO:0000313" key="2">
    <source>
        <dbReference type="EMBL" id="ADB35471.1"/>
    </source>
</evidence>
<dbReference type="Proteomes" id="UP000007967">
    <property type="component" value="Chromosome"/>
</dbReference>
<dbReference type="HOGENOM" id="CLU_2717123_0_0_11"/>
<sequence length="72" mass="7664">MPASRSKTLLAAVFGRPRRASHAGQPARPGDAHGTQPLETPRVVADPESDVPVESERGADRRTASSYALIGW</sequence>
<reference evidence="3" key="1">
    <citation type="submission" date="2009-09" db="EMBL/GenBank/DDBJ databases">
        <title>The complete genome of Kribbella flavida DSM 17836.</title>
        <authorList>
            <consortium name="US DOE Joint Genome Institute (JGI-PGF)"/>
            <person name="Lucas S."/>
            <person name="Copeland A."/>
            <person name="Lapidus A."/>
            <person name="Glavina del Rio T."/>
            <person name="Dalin E."/>
            <person name="Tice H."/>
            <person name="Bruce D."/>
            <person name="Goodwin L."/>
            <person name="Pitluck S."/>
            <person name="Kyrpides N."/>
            <person name="Mavromatis K."/>
            <person name="Ivanova N."/>
            <person name="Saunders E."/>
            <person name="Brettin T."/>
            <person name="Detter J.C."/>
            <person name="Han C."/>
            <person name="Larimer F."/>
            <person name="Land M."/>
            <person name="Hauser L."/>
            <person name="Markowitz V."/>
            <person name="Cheng J.-F."/>
            <person name="Hugenholtz P."/>
            <person name="Woyke T."/>
            <person name="Wu D."/>
            <person name="Pukall R."/>
            <person name="Klenk H.-P."/>
            <person name="Eisen J.A."/>
        </authorList>
    </citation>
    <scope>NUCLEOTIDE SEQUENCE [LARGE SCALE GENOMIC DNA]</scope>
    <source>
        <strain evidence="3">DSM 17836 / JCM 10339 / NBRC 14399</strain>
    </source>
</reference>
<gene>
    <name evidence="2" type="ordered locus">Kfla_6474</name>
</gene>
<dbReference type="AlphaFoldDB" id="D2PYA3"/>
<dbReference type="EMBL" id="CP001736">
    <property type="protein sequence ID" value="ADB35471.1"/>
    <property type="molecule type" value="Genomic_DNA"/>
</dbReference>
<evidence type="ECO:0000313" key="3">
    <source>
        <dbReference type="Proteomes" id="UP000007967"/>
    </source>
</evidence>
<protein>
    <submittedName>
        <fullName evidence="2">Uncharacterized protein</fullName>
    </submittedName>
</protein>
<dbReference type="RefSeq" id="WP_012924023.1">
    <property type="nucleotide sequence ID" value="NC_013729.1"/>
</dbReference>
<accession>D2PYA3</accession>
<feature type="compositionally biased region" description="Basic and acidic residues" evidence="1">
    <location>
        <begin position="54"/>
        <end position="63"/>
    </location>
</feature>